<dbReference type="Proteomes" id="UP001183246">
    <property type="component" value="Unassembled WGS sequence"/>
</dbReference>
<dbReference type="EMBL" id="JAVREL010000038">
    <property type="protein sequence ID" value="MDT0347669.1"/>
    <property type="molecule type" value="Genomic_DNA"/>
</dbReference>
<dbReference type="PROSITE" id="PS51318">
    <property type="entry name" value="TAT"/>
    <property type="match status" value="1"/>
</dbReference>
<sequence>MKHHGITRRRLLGAAGVGAATAAAAGGLARCGGSRRRDELFFGFGADTVSLGVYESIIDLYRRKYPKARISYTYADHFGFFQRLPLMFRAGTAPDVMIVAESWVSGLSQLGGYADLTSFMRADGLTEDRWVPGSLNPARIGGEVLCLPIMVYPKGIAYNATLLAERGVPIPQPGWRERDLVETAAAVGSGGDRIWGMPSTFGLFPYDVATVHGGLPFSVETRTMTATDERMVSAVELISDLIHEHRAMPVGAQSQYAVNFTSGIFGMELFPSYALTAYREQIGNRFEWGVVPYPEEWVGTYQNNNVAIFGGSQRKDEAWHFATFLSTDPDAQRLLQPIGTPALATAADEWQRDLAPEDRELPWEQMIQGMGNQLVAYQGGIFNKVWDVLGQKVESVQNHAAPVREVLREVQDRGTEILRA</sequence>
<dbReference type="PANTHER" id="PTHR43649:SF30">
    <property type="entry name" value="ABC TRANSPORTER SUBSTRATE-BINDING PROTEIN"/>
    <property type="match status" value="1"/>
</dbReference>
<evidence type="ECO:0000313" key="2">
    <source>
        <dbReference type="Proteomes" id="UP001183246"/>
    </source>
</evidence>
<dbReference type="Gene3D" id="3.40.190.10">
    <property type="entry name" value="Periplasmic binding protein-like II"/>
    <property type="match status" value="1"/>
</dbReference>
<proteinExistence type="predicted"/>
<keyword evidence="2" id="KW-1185">Reference proteome</keyword>
<protein>
    <submittedName>
        <fullName evidence="1">Extracellular solute-binding protein</fullName>
    </submittedName>
</protein>
<evidence type="ECO:0000313" key="1">
    <source>
        <dbReference type="EMBL" id="MDT0347669.1"/>
    </source>
</evidence>
<dbReference type="PANTHER" id="PTHR43649">
    <property type="entry name" value="ARABINOSE-BINDING PROTEIN-RELATED"/>
    <property type="match status" value="1"/>
</dbReference>
<dbReference type="InterPro" id="IPR006059">
    <property type="entry name" value="SBP"/>
</dbReference>
<dbReference type="InterPro" id="IPR050490">
    <property type="entry name" value="Bact_solute-bd_prot1"/>
</dbReference>
<dbReference type="Pfam" id="PF01547">
    <property type="entry name" value="SBP_bac_1"/>
    <property type="match status" value="1"/>
</dbReference>
<accession>A0ABU2N2Y9</accession>
<dbReference type="SUPFAM" id="SSF53850">
    <property type="entry name" value="Periplasmic binding protein-like II"/>
    <property type="match status" value="1"/>
</dbReference>
<dbReference type="RefSeq" id="WP_311708795.1">
    <property type="nucleotide sequence ID" value="NZ_JAVREL010000038.1"/>
</dbReference>
<comment type="caution">
    <text evidence="1">The sequence shown here is derived from an EMBL/GenBank/DDBJ whole genome shotgun (WGS) entry which is preliminary data.</text>
</comment>
<organism evidence="1 2">
    <name type="scientific">Streptomyces litchfieldiae</name>
    <dbReference type="NCBI Taxonomy" id="3075543"/>
    <lineage>
        <taxon>Bacteria</taxon>
        <taxon>Bacillati</taxon>
        <taxon>Actinomycetota</taxon>
        <taxon>Actinomycetes</taxon>
        <taxon>Kitasatosporales</taxon>
        <taxon>Streptomycetaceae</taxon>
        <taxon>Streptomyces</taxon>
    </lineage>
</organism>
<name>A0ABU2N2Y9_9ACTN</name>
<gene>
    <name evidence="1" type="ORF">RM590_34660</name>
</gene>
<reference evidence="2" key="1">
    <citation type="submission" date="2023-07" db="EMBL/GenBank/DDBJ databases">
        <title>30 novel species of actinomycetes from the DSMZ collection.</title>
        <authorList>
            <person name="Nouioui I."/>
        </authorList>
    </citation>
    <scope>NUCLEOTIDE SEQUENCE [LARGE SCALE GENOMIC DNA]</scope>
    <source>
        <strain evidence="2">DSM 44938</strain>
    </source>
</reference>
<dbReference type="InterPro" id="IPR006311">
    <property type="entry name" value="TAT_signal"/>
</dbReference>